<evidence type="ECO:0000313" key="6">
    <source>
        <dbReference type="Proteomes" id="UP000590868"/>
    </source>
</evidence>
<evidence type="ECO:0000313" key="5">
    <source>
        <dbReference type="EMBL" id="NXP46477.1"/>
    </source>
</evidence>
<dbReference type="AlphaFoldDB" id="A0A7L2AH72"/>
<keyword evidence="6" id="KW-1185">Reference proteome</keyword>
<accession>A0A7L2AH72</accession>
<dbReference type="OrthoDB" id="8935730at2759"/>
<dbReference type="PROSITE" id="PS50041">
    <property type="entry name" value="C_TYPE_LECTIN_2"/>
    <property type="match status" value="1"/>
</dbReference>
<dbReference type="Pfam" id="PF00059">
    <property type="entry name" value="Lectin_C"/>
    <property type="match status" value="1"/>
</dbReference>
<proteinExistence type="predicted"/>
<evidence type="ECO:0000256" key="3">
    <source>
        <dbReference type="SAM" id="Phobius"/>
    </source>
</evidence>
<dbReference type="GO" id="GO:0005886">
    <property type="term" value="C:plasma membrane"/>
    <property type="evidence" value="ECO:0007669"/>
    <property type="project" value="UniProtKB-SubCell"/>
</dbReference>
<dbReference type="SUPFAM" id="SSF56436">
    <property type="entry name" value="C-type lectin-like"/>
    <property type="match status" value="1"/>
</dbReference>
<dbReference type="InterPro" id="IPR016187">
    <property type="entry name" value="CTDL_fold"/>
</dbReference>
<comment type="caution">
    <text evidence="5">The sequence shown here is derived from an EMBL/GenBank/DDBJ whole genome shotgun (WGS) entry which is preliminary data.</text>
</comment>
<sequence>SLKCIKDKKVPVGVTVLVAALLIVIIALAAKRCPPCPSCPQPILPSCLKAWIGYGEKCFYFVETYGDWNASESLCLSLRAHLSTIDSPEELNFLSRYGGDAHYWVGLRRDGTGPWRWFNGSLFSN</sequence>
<dbReference type="InterPro" id="IPR016186">
    <property type="entry name" value="C-type_lectin-like/link_sf"/>
</dbReference>
<feature type="domain" description="C-type lectin" evidence="4">
    <location>
        <begin position="54"/>
        <end position="125"/>
    </location>
</feature>
<dbReference type="Gene3D" id="3.10.100.10">
    <property type="entry name" value="Mannose-Binding Protein A, subunit A"/>
    <property type="match status" value="1"/>
</dbReference>
<reference evidence="5 6" key="1">
    <citation type="submission" date="2019-09" db="EMBL/GenBank/DDBJ databases">
        <title>Bird 10,000 Genomes (B10K) Project - Family phase.</title>
        <authorList>
            <person name="Zhang G."/>
        </authorList>
    </citation>
    <scope>NUCLEOTIDE SEQUENCE [LARGE SCALE GENOMIC DNA]</scope>
    <source>
        <strain evidence="5">B10K-DU-001-55</strain>
        <tissue evidence="5">Muscle</tissue>
    </source>
</reference>
<dbReference type="InterPro" id="IPR033992">
    <property type="entry name" value="NKR-like_CTLD"/>
</dbReference>
<dbReference type="PANTHER" id="PTHR45710">
    <property type="entry name" value="C-TYPE LECTIN DOMAIN-CONTAINING PROTEIN 180"/>
    <property type="match status" value="1"/>
</dbReference>
<dbReference type="SMART" id="SM00034">
    <property type="entry name" value="CLECT"/>
    <property type="match status" value="1"/>
</dbReference>
<gene>
    <name evidence="5" type="primary">Clec2e_0</name>
    <name evidence="5" type="ORF">HELFUL_R12747</name>
</gene>
<dbReference type="PANTHER" id="PTHR45710:SF35">
    <property type="entry name" value="C-TYPE LECTIN DOMAIN FAMILY 2 MEMBER D"/>
    <property type="match status" value="1"/>
</dbReference>
<evidence type="ECO:0000259" key="4">
    <source>
        <dbReference type="PROSITE" id="PS50041"/>
    </source>
</evidence>
<dbReference type="EMBL" id="VXBZ01003166">
    <property type="protein sequence ID" value="NXP46477.1"/>
    <property type="molecule type" value="Genomic_DNA"/>
</dbReference>
<comment type="subcellular location">
    <subcellularLocation>
        <location evidence="1">Cell membrane</location>
        <topology evidence="1">Single-pass type II membrane protein</topology>
    </subcellularLocation>
</comment>
<evidence type="ECO:0000256" key="2">
    <source>
        <dbReference type="ARBA" id="ARBA00022734"/>
    </source>
</evidence>
<dbReference type="CDD" id="cd03593">
    <property type="entry name" value="CLECT_NK_receptors_like"/>
    <property type="match status" value="1"/>
</dbReference>
<dbReference type="GO" id="GO:0030246">
    <property type="term" value="F:carbohydrate binding"/>
    <property type="evidence" value="ECO:0007669"/>
    <property type="project" value="UniProtKB-KW"/>
</dbReference>
<keyword evidence="2" id="KW-0430">Lectin</keyword>
<protein>
    <submittedName>
        <fullName evidence="5">CLC2E protein</fullName>
    </submittedName>
</protein>
<evidence type="ECO:0000256" key="1">
    <source>
        <dbReference type="ARBA" id="ARBA00004401"/>
    </source>
</evidence>
<keyword evidence="3" id="KW-0812">Transmembrane</keyword>
<feature type="non-terminal residue" evidence="5">
    <location>
        <position position="125"/>
    </location>
</feature>
<dbReference type="InterPro" id="IPR050828">
    <property type="entry name" value="C-type_lectin/matrix_domain"/>
</dbReference>
<name>A0A7L2AH72_9GRUI</name>
<keyword evidence="3" id="KW-1133">Transmembrane helix</keyword>
<feature type="transmembrane region" description="Helical" evidence="3">
    <location>
        <begin position="12"/>
        <end position="30"/>
    </location>
</feature>
<dbReference type="Proteomes" id="UP000590868">
    <property type="component" value="Unassembled WGS sequence"/>
</dbReference>
<keyword evidence="3" id="KW-0472">Membrane</keyword>
<organism evidence="5 6">
    <name type="scientific">Heliornis fulica</name>
    <name type="common">sungrebe</name>
    <dbReference type="NCBI Taxonomy" id="54369"/>
    <lineage>
        <taxon>Eukaryota</taxon>
        <taxon>Metazoa</taxon>
        <taxon>Chordata</taxon>
        <taxon>Craniata</taxon>
        <taxon>Vertebrata</taxon>
        <taxon>Euteleostomi</taxon>
        <taxon>Archelosauria</taxon>
        <taxon>Archosauria</taxon>
        <taxon>Dinosauria</taxon>
        <taxon>Saurischia</taxon>
        <taxon>Theropoda</taxon>
        <taxon>Coelurosauria</taxon>
        <taxon>Aves</taxon>
        <taxon>Neognathae</taxon>
        <taxon>Neoaves</taxon>
        <taxon>Gruiformes</taxon>
        <taxon>Heliornithidae</taxon>
        <taxon>Heliornis</taxon>
    </lineage>
</organism>
<feature type="non-terminal residue" evidence="5">
    <location>
        <position position="1"/>
    </location>
</feature>
<dbReference type="InterPro" id="IPR001304">
    <property type="entry name" value="C-type_lectin-like"/>
</dbReference>